<keyword evidence="5" id="KW-0378">Hydrolase</keyword>
<dbReference type="PANTHER" id="PTHR30616:SF2">
    <property type="entry name" value="PURINE NUCLEOSIDE PHOSPHORYLASE LACC1"/>
    <property type="match status" value="1"/>
</dbReference>
<dbReference type="SUPFAM" id="SSF64438">
    <property type="entry name" value="CNF1/YfiH-like putative cysteine hydrolases"/>
    <property type="match status" value="1"/>
</dbReference>
<evidence type="ECO:0000256" key="4">
    <source>
        <dbReference type="ARBA" id="ARBA00022723"/>
    </source>
</evidence>
<comment type="caution">
    <text evidence="11">The sequence shown here is derived from an EMBL/GenBank/DDBJ whole genome shotgun (WGS) entry which is preliminary data.</text>
</comment>
<comment type="similarity">
    <text evidence="2 10">Belongs to the purine nucleoside phosphorylase YfiH/LACC1 family.</text>
</comment>
<accession>A0ABT1CLQ1</accession>
<dbReference type="RefSeq" id="WP_152007741.1">
    <property type="nucleotide sequence ID" value="NZ_JAAAML010000001.1"/>
</dbReference>
<proteinExistence type="inferred from homology"/>
<name>A0ABT1CLQ1_9HYPH</name>
<protein>
    <recommendedName>
        <fullName evidence="10">Purine nucleoside phosphorylase</fullName>
    </recommendedName>
</protein>
<dbReference type="Proteomes" id="UP001320715">
    <property type="component" value="Unassembled WGS sequence"/>
</dbReference>
<comment type="catalytic activity">
    <reaction evidence="9">
        <text>S-methyl-5'-thioadenosine + phosphate = 5-(methylsulfanyl)-alpha-D-ribose 1-phosphate + adenine</text>
        <dbReference type="Rhea" id="RHEA:11852"/>
        <dbReference type="ChEBI" id="CHEBI:16708"/>
        <dbReference type="ChEBI" id="CHEBI:17509"/>
        <dbReference type="ChEBI" id="CHEBI:43474"/>
        <dbReference type="ChEBI" id="CHEBI:58533"/>
        <dbReference type="EC" id="2.4.2.28"/>
    </reaction>
    <physiologicalReaction direction="left-to-right" evidence="9">
        <dbReference type="Rhea" id="RHEA:11853"/>
    </physiologicalReaction>
</comment>
<comment type="catalytic activity">
    <reaction evidence="8">
        <text>adenosine + phosphate = alpha-D-ribose 1-phosphate + adenine</text>
        <dbReference type="Rhea" id="RHEA:27642"/>
        <dbReference type="ChEBI" id="CHEBI:16335"/>
        <dbReference type="ChEBI" id="CHEBI:16708"/>
        <dbReference type="ChEBI" id="CHEBI:43474"/>
        <dbReference type="ChEBI" id="CHEBI:57720"/>
        <dbReference type="EC" id="2.4.2.1"/>
    </reaction>
    <physiologicalReaction direction="left-to-right" evidence="8">
        <dbReference type="Rhea" id="RHEA:27643"/>
    </physiologicalReaction>
</comment>
<evidence type="ECO:0000256" key="3">
    <source>
        <dbReference type="ARBA" id="ARBA00022679"/>
    </source>
</evidence>
<evidence type="ECO:0000256" key="6">
    <source>
        <dbReference type="ARBA" id="ARBA00022833"/>
    </source>
</evidence>
<evidence type="ECO:0000256" key="2">
    <source>
        <dbReference type="ARBA" id="ARBA00007353"/>
    </source>
</evidence>
<evidence type="ECO:0000313" key="12">
    <source>
        <dbReference type="Proteomes" id="UP001320715"/>
    </source>
</evidence>
<evidence type="ECO:0000256" key="1">
    <source>
        <dbReference type="ARBA" id="ARBA00000553"/>
    </source>
</evidence>
<dbReference type="NCBIfam" id="TIGR00726">
    <property type="entry name" value="peptidoglycan editing factor PgeF"/>
    <property type="match status" value="1"/>
</dbReference>
<dbReference type="CDD" id="cd16833">
    <property type="entry name" value="YfiH"/>
    <property type="match status" value="1"/>
</dbReference>
<evidence type="ECO:0000256" key="7">
    <source>
        <dbReference type="ARBA" id="ARBA00047989"/>
    </source>
</evidence>
<keyword evidence="6" id="KW-0862">Zinc</keyword>
<comment type="catalytic activity">
    <reaction evidence="1">
        <text>inosine + phosphate = alpha-D-ribose 1-phosphate + hypoxanthine</text>
        <dbReference type="Rhea" id="RHEA:27646"/>
        <dbReference type="ChEBI" id="CHEBI:17368"/>
        <dbReference type="ChEBI" id="CHEBI:17596"/>
        <dbReference type="ChEBI" id="CHEBI:43474"/>
        <dbReference type="ChEBI" id="CHEBI:57720"/>
        <dbReference type="EC" id="2.4.2.1"/>
    </reaction>
    <physiologicalReaction direction="left-to-right" evidence="1">
        <dbReference type="Rhea" id="RHEA:27647"/>
    </physiologicalReaction>
</comment>
<keyword evidence="12" id="KW-1185">Reference proteome</keyword>
<dbReference type="EMBL" id="JAAAML010000001">
    <property type="protein sequence ID" value="MCO6407092.1"/>
    <property type="molecule type" value="Genomic_DNA"/>
</dbReference>
<dbReference type="InterPro" id="IPR003730">
    <property type="entry name" value="Cu_polyphenol_OxRdtase"/>
</dbReference>
<gene>
    <name evidence="11" type="primary">pgeF</name>
    <name evidence="11" type="ORF">GTW23_02805</name>
</gene>
<dbReference type="Pfam" id="PF02578">
    <property type="entry name" value="Cu-oxidase_4"/>
    <property type="match status" value="1"/>
</dbReference>
<keyword evidence="4" id="KW-0479">Metal-binding</keyword>
<keyword evidence="3" id="KW-0808">Transferase</keyword>
<evidence type="ECO:0000256" key="9">
    <source>
        <dbReference type="ARBA" id="ARBA00049893"/>
    </source>
</evidence>
<dbReference type="InterPro" id="IPR011324">
    <property type="entry name" value="Cytotoxic_necrot_fac-like_cat"/>
</dbReference>
<reference evidence="11 12" key="1">
    <citation type="submission" date="2020-01" db="EMBL/GenBank/DDBJ databases">
        <title>Genomes of bacteria type strains.</title>
        <authorList>
            <person name="Chen J."/>
            <person name="Zhu S."/>
            <person name="Yang J."/>
        </authorList>
    </citation>
    <scope>NUCLEOTIDE SEQUENCE [LARGE SCALE GENOMIC DNA]</scope>
    <source>
        <strain evidence="11 12">DSM 16655</strain>
    </source>
</reference>
<comment type="catalytic activity">
    <reaction evidence="7">
        <text>adenosine + H2O + H(+) = inosine + NH4(+)</text>
        <dbReference type="Rhea" id="RHEA:24408"/>
        <dbReference type="ChEBI" id="CHEBI:15377"/>
        <dbReference type="ChEBI" id="CHEBI:15378"/>
        <dbReference type="ChEBI" id="CHEBI:16335"/>
        <dbReference type="ChEBI" id="CHEBI:17596"/>
        <dbReference type="ChEBI" id="CHEBI:28938"/>
        <dbReference type="EC" id="3.5.4.4"/>
    </reaction>
    <physiologicalReaction direction="left-to-right" evidence="7">
        <dbReference type="Rhea" id="RHEA:24409"/>
    </physiologicalReaction>
</comment>
<dbReference type="PANTHER" id="PTHR30616">
    <property type="entry name" value="UNCHARACTERIZED PROTEIN YFIH"/>
    <property type="match status" value="1"/>
</dbReference>
<evidence type="ECO:0000256" key="10">
    <source>
        <dbReference type="RuleBase" id="RU361274"/>
    </source>
</evidence>
<sequence>MTVEGNAPAPVRSALLDGLSPDNRIAHGFFNRAGGVSKGLYNGLNVGLGSKDDRADIIENRTRVSRWFGLDLDRLVTVHQVHSPRVHIATSGNRAERPEADALVTGTPGLVIGVLTADCGPVLFADAEAGVIGAAHAGWRGAFDGVLESTIEAMQQLGAKPARIVATLGPSISQENYEVGPEFVDRFLARDAAHDTYFKASSRPGHALFDLRQYTVDRLLKAGLRSEMLPDCTYADEQAWYSYRRSTHRNEPDYGRQISAIAIKEDAHGPAF</sequence>
<dbReference type="InterPro" id="IPR038371">
    <property type="entry name" value="Cu_polyphenol_OxRdtase_sf"/>
</dbReference>
<evidence type="ECO:0000313" key="11">
    <source>
        <dbReference type="EMBL" id="MCO6407092.1"/>
    </source>
</evidence>
<evidence type="ECO:0000256" key="5">
    <source>
        <dbReference type="ARBA" id="ARBA00022801"/>
    </source>
</evidence>
<evidence type="ECO:0000256" key="8">
    <source>
        <dbReference type="ARBA" id="ARBA00048968"/>
    </source>
</evidence>
<organism evidence="11 12">
    <name type="scientific">Hoeflea alexandrii</name>
    <dbReference type="NCBI Taxonomy" id="288436"/>
    <lineage>
        <taxon>Bacteria</taxon>
        <taxon>Pseudomonadati</taxon>
        <taxon>Pseudomonadota</taxon>
        <taxon>Alphaproteobacteria</taxon>
        <taxon>Hyphomicrobiales</taxon>
        <taxon>Rhizobiaceae</taxon>
        <taxon>Hoeflea</taxon>
    </lineage>
</organism>
<dbReference type="Gene3D" id="3.60.140.10">
    <property type="entry name" value="CNF1/YfiH-like putative cysteine hydrolases"/>
    <property type="match status" value="1"/>
</dbReference>